<gene>
    <name evidence="2" type="ORF">KIW84_024916</name>
</gene>
<accession>A0A9D4YHP4</accession>
<evidence type="ECO:0000256" key="1">
    <source>
        <dbReference type="SAM" id="MobiDB-lite"/>
    </source>
</evidence>
<dbReference type="EMBL" id="JAMSHJ010000002">
    <property type="protein sequence ID" value="KAI5439319.1"/>
    <property type="molecule type" value="Genomic_DNA"/>
</dbReference>
<protein>
    <submittedName>
        <fullName evidence="2">Uncharacterized protein</fullName>
    </submittedName>
</protein>
<feature type="compositionally biased region" description="Polar residues" evidence="1">
    <location>
        <begin position="130"/>
        <end position="144"/>
    </location>
</feature>
<dbReference type="Proteomes" id="UP001058974">
    <property type="component" value="Chromosome 2"/>
</dbReference>
<proteinExistence type="predicted"/>
<sequence>MPVLDSEIVEHRLPLKLECSPVKQKLRRTHLDMVVKIKEEVQKQIDVVFLVTAEYPLLQRWFAWFSHFICGIPPGGSFQLPVLTHLSLMALAWEIPGFLTPLIAVTSDLYPCGSAVPSSRTAFLPLSIPNPKTQSNTLTPSTTGEPDEIRRHKTRCLSEHTSPQPIGQPVAVYSSLYDLLIKP</sequence>
<dbReference type="AlphaFoldDB" id="A0A9D4YHP4"/>
<evidence type="ECO:0000313" key="3">
    <source>
        <dbReference type="Proteomes" id="UP001058974"/>
    </source>
</evidence>
<comment type="caution">
    <text evidence="2">The sequence shown here is derived from an EMBL/GenBank/DDBJ whole genome shotgun (WGS) entry which is preliminary data.</text>
</comment>
<name>A0A9D4YHP4_PEA</name>
<organism evidence="2 3">
    <name type="scientific">Pisum sativum</name>
    <name type="common">Garden pea</name>
    <name type="synonym">Lathyrus oleraceus</name>
    <dbReference type="NCBI Taxonomy" id="3888"/>
    <lineage>
        <taxon>Eukaryota</taxon>
        <taxon>Viridiplantae</taxon>
        <taxon>Streptophyta</taxon>
        <taxon>Embryophyta</taxon>
        <taxon>Tracheophyta</taxon>
        <taxon>Spermatophyta</taxon>
        <taxon>Magnoliopsida</taxon>
        <taxon>eudicotyledons</taxon>
        <taxon>Gunneridae</taxon>
        <taxon>Pentapetalae</taxon>
        <taxon>rosids</taxon>
        <taxon>fabids</taxon>
        <taxon>Fabales</taxon>
        <taxon>Fabaceae</taxon>
        <taxon>Papilionoideae</taxon>
        <taxon>50 kb inversion clade</taxon>
        <taxon>NPAAA clade</taxon>
        <taxon>Hologalegina</taxon>
        <taxon>IRL clade</taxon>
        <taxon>Fabeae</taxon>
        <taxon>Lathyrus</taxon>
    </lineage>
</organism>
<keyword evidence="3" id="KW-1185">Reference proteome</keyword>
<dbReference type="Gramene" id="Psat02G0491600-T1">
    <property type="protein sequence ID" value="KAI5439319.1"/>
    <property type="gene ID" value="KIW84_024916"/>
</dbReference>
<feature type="region of interest" description="Disordered" evidence="1">
    <location>
        <begin position="128"/>
        <end position="149"/>
    </location>
</feature>
<reference evidence="2 3" key="1">
    <citation type="journal article" date="2022" name="Nat. Genet.">
        <title>Improved pea reference genome and pan-genome highlight genomic features and evolutionary characteristics.</title>
        <authorList>
            <person name="Yang T."/>
            <person name="Liu R."/>
            <person name="Luo Y."/>
            <person name="Hu S."/>
            <person name="Wang D."/>
            <person name="Wang C."/>
            <person name="Pandey M.K."/>
            <person name="Ge S."/>
            <person name="Xu Q."/>
            <person name="Li N."/>
            <person name="Li G."/>
            <person name="Huang Y."/>
            <person name="Saxena R.K."/>
            <person name="Ji Y."/>
            <person name="Li M."/>
            <person name="Yan X."/>
            <person name="He Y."/>
            <person name="Liu Y."/>
            <person name="Wang X."/>
            <person name="Xiang C."/>
            <person name="Varshney R.K."/>
            <person name="Ding H."/>
            <person name="Gao S."/>
            <person name="Zong X."/>
        </authorList>
    </citation>
    <scope>NUCLEOTIDE SEQUENCE [LARGE SCALE GENOMIC DNA]</scope>
    <source>
        <strain evidence="2 3">cv. Zhongwan 6</strain>
    </source>
</reference>
<evidence type="ECO:0000313" key="2">
    <source>
        <dbReference type="EMBL" id="KAI5439319.1"/>
    </source>
</evidence>